<gene>
    <name evidence="1" type="ORF">KYC_01519</name>
</gene>
<dbReference type="REBASE" id="45014">
    <property type="entry name" value="AarSY8McrB2P"/>
</dbReference>
<keyword evidence="2" id="KW-1185">Reference proteome</keyword>
<dbReference type="EMBL" id="AGUF01000008">
    <property type="protein sequence ID" value="EHK68129.1"/>
    <property type="molecule type" value="Genomic_DNA"/>
</dbReference>
<dbReference type="eggNOG" id="COG1401">
    <property type="taxonomic scope" value="Bacteria"/>
</dbReference>
<reference evidence="1 2" key="1">
    <citation type="journal article" date="2012" name="J. Bacteriol.">
        <title>Genome sequence of the highly efficient arsenite-oxidizing bacterium Achromobacter arsenitoxydans SY8.</title>
        <authorList>
            <person name="Li X."/>
            <person name="Hu Y."/>
            <person name="Gong J."/>
            <person name="Lin Y."/>
            <person name="Johnstone L."/>
            <person name="Rensing C."/>
            <person name="Wang G."/>
        </authorList>
    </citation>
    <scope>NUCLEOTIDE SEQUENCE [LARGE SCALE GENOMIC DNA]</scope>
    <source>
        <strain evidence="1 2">SY8</strain>
    </source>
</reference>
<accession>H0F0M2</accession>
<organism evidence="1 2">
    <name type="scientific">Achromobacter arsenitoxydans SY8</name>
    <dbReference type="NCBI Taxonomy" id="477184"/>
    <lineage>
        <taxon>Bacteria</taxon>
        <taxon>Pseudomonadati</taxon>
        <taxon>Pseudomonadota</taxon>
        <taxon>Betaproteobacteria</taxon>
        <taxon>Burkholderiales</taxon>
        <taxon>Alcaligenaceae</taxon>
        <taxon>Achromobacter</taxon>
    </lineage>
</organism>
<dbReference type="STRING" id="477184.KYC_01519"/>
<sequence length="241" mass="27141">MSRFNPHSSTANYVFEAADKFKQRCLLDQKSLLLDGKSLWTSEHFQALIENYVKQPDLGDGGFYIKLASQLATCQALDVALMTEIFWIVQLGPTNLRARTKMKTLERIWNINPAEKFPSNSPFLTIPVLSGLGSAGPGYNQYLWMEVAFAVEAFATLLAKPLSERESLLSDGQHFALWLDSIPSGRGRQLYHTLCHVLFPDSFERIFSQGNKYQVARAHKIWTLELGDSRPAMDAALLGLR</sequence>
<dbReference type="AlphaFoldDB" id="H0F0M2"/>
<comment type="caution">
    <text evidence="1">The sequence shown here is derived from an EMBL/GenBank/DDBJ whole genome shotgun (WGS) entry which is preliminary data.</text>
</comment>
<evidence type="ECO:0000313" key="1">
    <source>
        <dbReference type="EMBL" id="EHK68129.1"/>
    </source>
</evidence>
<dbReference type="Proteomes" id="UP000003113">
    <property type="component" value="Unassembled WGS sequence"/>
</dbReference>
<feature type="non-terminal residue" evidence="1">
    <location>
        <position position="241"/>
    </location>
</feature>
<evidence type="ECO:0000313" key="2">
    <source>
        <dbReference type="Proteomes" id="UP000003113"/>
    </source>
</evidence>
<proteinExistence type="predicted"/>
<name>H0F0M2_9BURK</name>
<protein>
    <submittedName>
        <fullName evidence="1">5-methylcytosine-specific restriction enzyme McrBC, subunit McrB</fullName>
    </submittedName>
</protein>